<comment type="cofactor">
    <cofactor evidence="2">
        <name>a divalent metal cation</name>
        <dbReference type="ChEBI" id="CHEBI:60240"/>
    </cofactor>
</comment>
<comment type="similarity">
    <text evidence="1 2">Belongs to the metallophosphoesterase superfamily. YfcE family.</text>
</comment>
<dbReference type="EC" id="3.1.4.-" evidence="2"/>
<dbReference type="InterPro" id="IPR000979">
    <property type="entry name" value="Phosphodiesterase_MJ0936/Vps29"/>
</dbReference>
<dbReference type="PANTHER" id="PTHR43165">
    <property type="entry name" value="METALLOPHOSPHOESTERASE"/>
    <property type="match status" value="1"/>
</dbReference>
<gene>
    <name evidence="4" type="ORF">ENJ96_03055</name>
</gene>
<dbReference type="InterPro" id="IPR053193">
    <property type="entry name" value="MetalloPDE_YfcE-like"/>
</dbReference>
<organism evidence="4">
    <name type="scientific">Thermodesulfatator atlanticus</name>
    <dbReference type="NCBI Taxonomy" id="501497"/>
    <lineage>
        <taxon>Bacteria</taxon>
        <taxon>Pseudomonadati</taxon>
        <taxon>Thermodesulfobacteriota</taxon>
        <taxon>Thermodesulfobacteria</taxon>
        <taxon>Thermodesulfobacteriales</taxon>
        <taxon>Thermodesulfatatoraceae</taxon>
        <taxon>Thermodesulfatator</taxon>
    </lineage>
</organism>
<dbReference type="Gene3D" id="3.60.21.10">
    <property type="match status" value="1"/>
</dbReference>
<reference evidence="4" key="1">
    <citation type="journal article" date="2020" name="mSystems">
        <title>Genome- and Community-Level Interaction Insights into Carbon Utilization and Element Cycling Functions of Hydrothermarchaeota in Hydrothermal Sediment.</title>
        <authorList>
            <person name="Zhou Z."/>
            <person name="Liu Y."/>
            <person name="Xu W."/>
            <person name="Pan J."/>
            <person name="Luo Z.H."/>
            <person name="Li M."/>
        </authorList>
    </citation>
    <scope>NUCLEOTIDE SEQUENCE [LARGE SCALE GENOMIC DNA]</scope>
    <source>
        <strain evidence="4">HyVt-533</strain>
    </source>
</reference>
<dbReference type="PANTHER" id="PTHR43165:SF1">
    <property type="entry name" value="PHOSPHODIESTERASE MJ0936"/>
    <property type="match status" value="1"/>
</dbReference>
<dbReference type="AlphaFoldDB" id="A0A7V5NZ13"/>
<evidence type="ECO:0000259" key="3">
    <source>
        <dbReference type="Pfam" id="PF12850"/>
    </source>
</evidence>
<evidence type="ECO:0000256" key="1">
    <source>
        <dbReference type="ARBA" id="ARBA00008950"/>
    </source>
</evidence>
<feature type="domain" description="Calcineurin-like phosphoesterase" evidence="3">
    <location>
        <begin position="1"/>
        <end position="154"/>
    </location>
</feature>
<name>A0A7V5NZ13_9BACT</name>
<dbReference type="Proteomes" id="UP000886101">
    <property type="component" value="Unassembled WGS sequence"/>
</dbReference>
<dbReference type="SUPFAM" id="SSF56300">
    <property type="entry name" value="Metallo-dependent phosphatases"/>
    <property type="match status" value="1"/>
</dbReference>
<dbReference type="GO" id="GO:0046872">
    <property type="term" value="F:metal ion binding"/>
    <property type="evidence" value="ECO:0007669"/>
    <property type="project" value="UniProtKB-KW"/>
</dbReference>
<dbReference type="NCBIfam" id="TIGR00040">
    <property type="entry name" value="yfcE"/>
    <property type="match status" value="1"/>
</dbReference>
<dbReference type="EMBL" id="DROK01000090">
    <property type="protein sequence ID" value="HHI96808.1"/>
    <property type="molecule type" value="Genomic_DNA"/>
</dbReference>
<dbReference type="InterPro" id="IPR029052">
    <property type="entry name" value="Metallo-depent_PP-like"/>
</dbReference>
<accession>A0A7V5NZ13</accession>
<keyword evidence="2" id="KW-0479">Metal-binding</keyword>
<protein>
    <recommendedName>
        <fullName evidence="2">Phosphoesterase</fullName>
        <ecNumber evidence="2">3.1.4.-</ecNumber>
    </recommendedName>
</protein>
<dbReference type="GO" id="GO:0016787">
    <property type="term" value="F:hydrolase activity"/>
    <property type="evidence" value="ECO:0007669"/>
    <property type="project" value="UniProtKB-UniRule"/>
</dbReference>
<comment type="caution">
    <text evidence="4">The sequence shown here is derived from an EMBL/GenBank/DDBJ whole genome shotgun (WGS) entry which is preliminary data.</text>
</comment>
<dbReference type="InterPro" id="IPR024654">
    <property type="entry name" value="Calcineurin-like_PHP_lpxH"/>
</dbReference>
<evidence type="ECO:0000313" key="4">
    <source>
        <dbReference type="EMBL" id="HHI96808.1"/>
    </source>
</evidence>
<sequence length="167" mass="18721">MLLAILSDSHDAILNLRRAVELANERKARYLLHCGDLISPFMVLELARFKGEVHFILGNNPGDVWLVGKQCARFPHIHFHGQYAFEELDGLRVAIVHFPELAEGLALTGKFDLVCCGHTHVYEVKELNGVPVINPGEILGKEGPPTMVFFDSETRQIEKVTFDEGSR</sequence>
<proteinExistence type="inferred from homology"/>
<dbReference type="Pfam" id="PF12850">
    <property type="entry name" value="Metallophos_2"/>
    <property type="match status" value="1"/>
</dbReference>
<evidence type="ECO:0000256" key="2">
    <source>
        <dbReference type="RuleBase" id="RU362039"/>
    </source>
</evidence>